<name>A0A179F2D1_METCM</name>
<dbReference type="Pfam" id="PF08501">
    <property type="entry name" value="Shikimate_dh_N"/>
    <property type="match status" value="1"/>
</dbReference>
<dbReference type="CDD" id="cd01065">
    <property type="entry name" value="NAD_bind_Shikimate_DH"/>
    <property type="match status" value="1"/>
</dbReference>
<dbReference type="GO" id="GO:0009423">
    <property type="term" value="P:chorismate biosynthetic process"/>
    <property type="evidence" value="ECO:0007669"/>
    <property type="project" value="TreeGrafter"/>
</dbReference>
<reference evidence="2 3" key="1">
    <citation type="journal article" date="2016" name="PLoS Pathog.">
        <title>Biosynthesis of antibiotic leucinostatins in bio-control fungus Purpureocillium lilacinum and their inhibition on phytophthora revealed by genome mining.</title>
        <authorList>
            <person name="Wang G."/>
            <person name="Liu Z."/>
            <person name="Lin R."/>
            <person name="Li E."/>
            <person name="Mao Z."/>
            <person name="Ling J."/>
            <person name="Yang Y."/>
            <person name="Yin W.B."/>
            <person name="Xie B."/>
        </authorList>
    </citation>
    <scope>NUCLEOTIDE SEQUENCE [LARGE SCALE GENOMIC DNA]</scope>
    <source>
        <strain evidence="2">170</strain>
    </source>
</reference>
<dbReference type="Gene3D" id="3.40.50.10860">
    <property type="entry name" value="Leucine Dehydrogenase, chain A, domain 1"/>
    <property type="match status" value="1"/>
</dbReference>
<accession>A0A179F2D1</accession>
<organism evidence="2 3">
    <name type="scientific">Pochonia chlamydosporia 170</name>
    <dbReference type="NCBI Taxonomy" id="1380566"/>
    <lineage>
        <taxon>Eukaryota</taxon>
        <taxon>Fungi</taxon>
        <taxon>Dikarya</taxon>
        <taxon>Ascomycota</taxon>
        <taxon>Pezizomycotina</taxon>
        <taxon>Sordariomycetes</taxon>
        <taxon>Hypocreomycetidae</taxon>
        <taxon>Hypocreales</taxon>
        <taxon>Clavicipitaceae</taxon>
        <taxon>Pochonia</taxon>
    </lineage>
</organism>
<evidence type="ECO:0000259" key="1">
    <source>
        <dbReference type="Pfam" id="PF08501"/>
    </source>
</evidence>
<dbReference type="InterPro" id="IPR046346">
    <property type="entry name" value="Aminoacid_DH-like_N_sf"/>
</dbReference>
<dbReference type="AlphaFoldDB" id="A0A179F2D1"/>
<dbReference type="RefSeq" id="XP_018137595.1">
    <property type="nucleotide sequence ID" value="XM_018291307.1"/>
</dbReference>
<feature type="domain" description="Shikimate dehydrogenase substrate binding N-terminal" evidence="1">
    <location>
        <begin position="120"/>
        <end position="200"/>
    </location>
</feature>
<dbReference type="SUPFAM" id="SSF53223">
    <property type="entry name" value="Aminoacid dehydrogenase-like, N-terminal domain"/>
    <property type="match status" value="1"/>
</dbReference>
<dbReference type="Proteomes" id="UP000078397">
    <property type="component" value="Unassembled WGS sequence"/>
</dbReference>
<dbReference type="InterPro" id="IPR013708">
    <property type="entry name" value="Shikimate_DH-bd_N"/>
</dbReference>
<dbReference type="Gene3D" id="3.40.50.720">
    <property type="entry name" value="NAD(P)-binding Rossmann-like Domain"/>
    <property type="match status" value="1"/>
</dbReference>
<dbReference type="GO" id="GO:0004764">
    <property type="term" value="F:shikimate 3-dehydrogenase (NADP+) activity"/>
    <property type="evidence" value="ECO:0007669"/>
    <property type="project" value="InterPro"/>
</dbReference>
<dbReference type="GO" id="GO:0019632">
    <property type="term" value="P:shikimate metabolic process"/>
    <property type="evidence" value="ECO:0007669"/>
    <property type="project" value="TreeGrafter"/>
</dbReference>
<protein>
    <submittedName>
        <fullName evidence="2">Quinate dehydrogenase</fullName>
    </submittedName>
</protein>
<sequence>MLDKSLPGLFNSGGADVGPHDFHRFRYFGQLAAYPGPRITPKGIFAFVGGCAWILDHTVEACSRLHQGHISFKTAAGQGRAFSYGVVKEMEMETHQHQHEQPIDGNVEVQKSRLDRHGYLFGQKITHSLSPYLHQIIYDHLGLKWSQIRLDSADMSQFLQLVQHPSFYGASVTMPNKVAILSHLDEMTDECRDVGACNTLFLRERNGRRILCGTNTDVIGIRDSFQYNISNPSSTFHNRPALVIGGGGAARSAIYALRKWMKVTDIYLVNRDKTEVDAMIKDCSSRGYGTGLRHVATVEEAHAVEGPGAIVACVPDFEPHTSEEIVARQVTEILLDKAHKGAMLEMCYNPTPFTRLGALAEQKGWQVVLGTEALIWQGLEQDKYWTGLGVGDLPVVKVQKAIEEKVAQRSQSRL</sequence>
<comment type="caution">
    <text evidence="2">The sequence shown here is derived from an EMBL/GenBank/DDBJ whole genome shotgun (WGS) entry which is preliminary data.</text>
</comment>
<dbReference type="STRING" id="1380566.A0A179F2D1"/>
<dbReference type="OrthoDB" id="204377at2759"/>
<dbReference type="KEGG" id="pchm:VFPPC_13532"/>
<dbReference type="InterPro" id="IPR022893">
    <property type="entry name" value="Shikimate_DH_fam"/>
</dbReference>
<dbReference type="InterPro" id="IPR036291">
    <property type="entry name" value="NAD(P)-bd_dom_sf"/>
</dbReference>
<proteinExistence type="predicted"/>
<keyword evidence="3" id="KW-1185">Reference proteome</keyword>
<gene>
    <name evidence="2" type="ORF">VFPPC_13532</name>
</gene>
<evidence type="ECO:0000313" key="3">
    <source>
        <dbReference type="Proteomes" id="UP000078397"/>
    </source>
</evidence>
<dbReference type="PANTHER" id="PTHR21089">
    <property type="entry name" value="SHIKIMATE DEHYDROGENASE"/>
    <property type="match status" value="1"/>
</dbReference>
<dbReference type="GeneID" id="28855301"/>
<dbReference type="PANTHER" id="PTHR21089:SF1">
    <property type="entry name" value="BIFUNCTIONAL 3-DEHYDROQUINATE DEHYDRATASE_SHIKIMATE DEHYDROGENASE, CHLOROPLASTIC"/>
    <property type="match status" value="1"/>
</dbReference>
<dbReference type="EMBL" id="LSBJ02000002">
    <property type="protein sequence ID" value="OAQ59602.1"/>
    <property type="molecule type" value="Genomic_DNA"/>
</dbReference>
<evidence type="ECO:0000313" key="2">
    <source>
        <dbReference type="EMBL" id="OAQ59602.1"/>
    </source>
</evidence>
<dbReference type="SUPFAM" id="SSF51735">
    <property type="entry name" value="NAD(P)-binding Rossmann-fold domains"/>
    <property type="match status" value="1"/>
</dbReference>